<name>A0ACB8EWH4_9SAUR</name>
<dbReference type="Proteomes" id="UP000827872">
    <property type="component" value="Linkage Group LG15"/>
</dbReference>
<reference evidence="1" key="1">
    <citation type="submission" date="2021-08" db="EMBL/GenBank/DDBJ databases">
        <title>The first chromosome-level gecko genome reveals the dynamic sex chromosomes of Neotropical dwarf geckos (Sphaerodactylidae: Sphaerodactylus).</title>
        <authorList>
            <person name="Pinto B.J."/>
            <person name="Keating S.E."/>
            <person name="Gamble T."/>
        </authorList>
    </citation>
    <scope>NUCLEOTIDE SEQUENCE</scope>
    <source>
        <strain evidence="1">TG3544</strain>
    </source>
</reference>
<comment type="caution">
    <text evidence="1">The sequence shown here is derived from an EMBL/GenBank/DDBJ whole genome shotgun (WGS) entry which is preliminary data.</text>
</comment>
<sequence length="236" mass="26056">MSNYSFSRSPFSFPPVFIHSESIPSSGLVAIGCLAKDVVPPVISFTWDHQNVSINPDSIKQFPSVFNPVGTFSSSSQVVISAHDWWNFQPFYCRANNTNGTGVIEVIRPTSCLQPEMIIRAPRLEDFENSNPNATIVCMAVNLRTARATVQWQKNGHVLNSGFATTGPAVMECVSSYSIVCSEARSLPWPGTGCPFEERRFSHRREVQSENFTSTKNISKPLVCDLGPGSEMKICN</sequence>
<organism evidence="1 2">
    <name type="scientific">Sphaerodactylus townsendi</name>
    <dbReference type="NCBI Taxonomy" id="933632"/>
    <lineage>
        <taxon>Eukaryota</taxon>
        <taxon>Metazoa</taxon>
        <taxon>Chordata</taxon>
        <taxon>Craniata</taxon>
        <taxon>Vertebrata</taxon>
        <taxon>Euteleostomi</taxon>
        <taxon>Lepidosauria</taxon>
        <taxon>Squamata</taxon>
        <taxon>Bifurcata</taxon>
        <taxon>Gekkota</taxon>
        <taxon>Sphaerodactylidae</taxon>
        <taxon>Sphaerodactylus</taxon>
    </lineage>
</organism>
<proteinExistence type="predicted"/>
<accession>A0ACB8EWH4</accession>
<protein>
    <submittedName>
        <fullName evidence="1">Uncharacterized protein</fullName>
    </submittedName>
</protein>
<gene>
    <name evidence="1" type="ORF">K3G42_013433</name>
</gene>
<keyword evidence="2" id="KW-1185">Reference proteome</keyword>
<evidence type="ECO:0000313" key="1">
    <source>
        <dbReference type="EMBL" id="KAH7997116.1"/>
    </source>
</evidence>
<dbReference type="EMBL" id="CM037628">
    <property type="protein sequence ID" value="KAH7997116.1"/>
    <property type="molecule type" value="Genomic_DNA"/>
</dbReference>
<evidence type="ECO:0000313" key="2">
    <source>
        <dbReference type="Proteomes" id="UP000827872"/>
    </source>
</evidence>